<evidence type="ECO:0000259" key="8">
    <source>
        <dbReference type="PROSITE" id="PS50928"/>
    </source>
</evidence>
<feature type="transmembrane region" description="Helical" evidence="7">
    <location>
        <begin position="70"/>
        <end position="92"/>
    </location>
</feature>
<dbReference type="PANTHER" id="PTHR30151">
    <property type="entry name" value="ALKANE SULFONATE ABC TRANSPORTER-RELATED, MEMBRANE SUBUNIT"/>
    <property type="match status" value="1"/>
</dbReference>
<evidence type="ECO:0000313" key="12">
    <source>
        <dbReference type="Proteomes" id="UP000683429"/>
    </source>
</evidence>
<dbReference type="Proteomes" id="UP000198809">
    <property type="component" value="Unassembled WGS sequence"/>
</dbReference>
<keyword evidence="12" id="KW-1185">Reference proteome</keyword>
<dbReference type="AlphaFoldDB" id="A0A1H8IK35"/>
<feature type="transmembrane region" description="Helical" evidence="7">
    <location>
        <begin position="104"/>
        <end position="122"/>
    </location>
</feature>
<evidence type="ECO:0000313" key="9">
    <source>
        <dbReference type="EMBL" id="QWU15983.1"/>
    </source>
</evidence>
<dbReference type="PROSITE" id="PS50928">
    <property type="entry name" value="ABC_TM1"/>
    <property type="match status" value="1"/>
</dbReference>
<dbReference type="EMBL" id="FODH01000002">
    <property type="protein sequence ID" value="SEN68546.1"/>
    <property type="molecule type" value="Genomic_DNA"/>
</dbReference>
<evidence type="ECO:0000256" key="5">
    <source>
        <dbReference type="ARBA" id="ARBA00022989"/>
    </source>
</evidence>
<feature type="transmembrane region" description="Helical" evidence="7">
    <location>
        <begin position="128"/>
        <end position="147"/>
    </location>
</feature>
<organism evidence="10 11">
    <name type="scientific">Paenibacillus sophorae</name>
    <dbReference type="NCBI Taxonomy" id="1333845"/>
    <lineage>
        <taxon>Bacteria</taxon>
        <taxon>Bacillati</taxon>
        <taxon>Bacillota</taxon>
        <taxon>Bacilli</taxon>
        <taxon>Bacillales</taxon>
        <taxon>Paenibacillaceae</taxon>
        <taxon>Paenibacillus</taxon>
    </lineage>
</organism>
<evidence type="ECO:0000256" key="4">
    <source>
        <dbReference type="ARBA" id="ARBA00022692"/>
    </source>
</evidence>
<dbReference type="STRING" id="1333845.SAMN04487895_102217"/>
<evidence type="ECO:0000256" key="7">
    <source>
        <dbReference type="RuleBase" id="RU363032"/>
    </source>
</evidence>
<evidence type="ECO:0000256" key="3">
    <source>
        <dbReference type="ARBA" id="ARBA00022475"/>
    </source>
</evidence>
<gene>
    <name evidence="9" type="ORF">KP014_01485</name>
    <name evidence="10" type="ORF">SAMN04487895_102217</name>
</gene>
<dbReference type="Proteomes" id="UP000683429">
    <property type="component" value="Chromosome"/>
</dbReference>
<dbReference type="InterPro" id="IPR000515">
    <property type="entry name" value="MetI-like"/>
</dbReference>
<comment type="similarity">
    <text evidence="7">Belongs to the binding-protein-dependent transport system permease family.</text>
</comment>
<comment type="subcellular location">
    <subcellularLocation>
        <location evidence="1 7">Cell membrane</location>
        <topology evidence="1 7">Multi-pass membrane protein</topology>
    </subcellularLocation>
</comment>
<name>A0A1H8IK35_9BACL</name>
<evidence type="ECO:0000313" key="10">
    <source>
        <dbReference type="EMBL" id="SEN68546.1"/>
    </source>
</evidence>
<evidence type="ECO:0000256" key="2">
    <source>
        <dbReference type="ARBA" id="ARBA00022448"/>
    </source>
</evidence>
<protein>
    <submittedName>
        <fullName evidence="9">ABC transporter permease</fullName>
    </submittedName>
    <submittedName>
        <fullName evidence="10">NitT/TauT family transport system permease protein</fullName>
    </submittedName>
</protein>
<feature type="domain" description="ABC transmembrane type-1" evidence="8">
    <location>
        <begin position="62"/>
        <end position="246"/>
    </location>
</feature>
<sequence length="263" mass="29113">MVKVLRSIWNSIYKLLSIILFLALWEIIARLHLVNTVFFPPFSKVVVALWQLTVSGELVENLLISLRRSLTGFILGLAFSIPLGLLIGWYRGFERFIDPLFQTFRNLSVLALLPIFILFFGIGETSRVAVIFWAVLWAVLLNTIAGVKSADLSLIKAARSMGISKLSLFTKVILPGALPSIFTGIRLSATTSVLVLIAAEMLGANTGLGYALYFFQANVKPPETFAIVIVLALLGLAINYSLAALEKRTFKYREELPNTGKTF</sequence>
<dbReference type="PANTHER" id="PTHR30151:SF0">
    <property type="entry name" value="ABC TRANSPORTER PERMEASE PROTEIN MJ0413-RELATED"/>
    <property type="match status" value="1"/>
</dbReference>
<keyword evidence="2 7" id="KW-0813">Transport</keyword>
<dbReference type="OrthoDB" id="9804353at2"/>
<dbReference type="GO" id="GO:0005886">
    <property type="term" value="C:plasma membrane"/>
    <property type="evidence" value="ECO:0007669"/>
    <property type="project" value="UniProtKB-SubCell"/>
</dbReference>
<feature type="transmembrane region" description="Helical" evidence="7">
    <location>
        <begin position="225"/>
        <end position="245"/>
    </location>
</feature>
<dbReference type="RefSeq" id="WP_042208647.1">
    <property type="nucleotide sequence ID" value="NZ_CP076607.1"/>
</dbReference>
<feature type="transmembrane region" description="Helical" evidence="7">
    <location>
        <begin position="12"/>
        <end position="33"/>
    </location>
</feature>
<keyword evidence="6 7" id="KW-0472">Membrane</keyword>
<accession>A0A1H8IK35</accession>
<keyword evidence="5 7" id="KW-1133">Transmembrane helix</keyword>
<evidence type="ECO:0000256" key="6">
    <source>
        <dbReference type="ARBA" id="ARBA00023136"/>
    </source>
</evidence>
<dbReference type="GO" id="GO:0055085">
    <property type="term" value="P:transmembrane transport"/>
    <property type="evidence" value="ECO:0007669"/>
    <property type="project" value="InterPro"/>
</dbReference>
<feature type="transmembrane region" description="Helical" evidence="7">
    <location>
        <begin position="193"/>
        <end position="213"/>
    </location>
</feature>
<dbReference type="CDD" id="cd06261">
    <property type="entry name" value="TM_PBP2"/>
    <property type="match status" value="1"/>
</dbReference>
<evidence type="ECO:0000256" key="1">
    <source>
        <dbReference type="ARBA" id="ARBA00004651"/>
    </source>
</evidence>
<dbReference type="SUPFAM" id="SSF161098">
    <property type="entry name" value="MetI-like"/>
    <property type="match status" value="1"/>
</dbReference>
<keyword evidence="3" id="KW-1003">Cell membrane</keyword>
<dbReference type="InterPro" id="IPR035906">
    <property type="entry name" value="MetI-like_sf"/>
</dbReference>
<proteinExistence type="inferred from homology"/>
<evidence type="ECO:0000313" key="11">
    <source>
        <dbReference type="Proteomes" id="UP000198809"/>
    </source>
</evidence>
<reference evidence="10 11" key="1">
    <citation type="submission" date="2016-10" db="EMBL/GenBank/DDBJ databases">
        <authorList>
            <person name="de Groot N.N."/>
        </authorList>
    </citation>
    <scope>NUCLEOTIDE SEQUENCE [LARGE SCALE GENOMIC DNA]</scope>
    <source>
        <strain evidence="10 11">CGMCC 1.10238</strain>
    </source>
</reference>
<keyword evidence="4 7" id="KW-0812">Transmembrane</keyword>
<dbReference type="Pfam" id="PF00528">
    <property type="entry name" value="BPD_transp_1"/>
    <property type="match status" value="1"/>
</dbReference>
<reference evidence="9 12" key="2">
    <citation type="submission" date="2021-06" db="EMBL/GenBank/DDBJ databases">
        <title>Whole genome sequence of Paenibacillus sophorae DSM23020 for comparative genomics.</title>
        <authorList>
            <person name="Kim M.-J."/>
            <person name="Lee G."/>
            <person name="Shin J.-H."/>
        </authorList>
    </citation>
    <scope>NUCLEOTIDE SEQUENCE [LARGE SCALE GENOMIC DNA]</scope>
    <source>
        <strain evidence="9 12">DSM 23020</strain>
    </source>
</reference>
<dbReference type="EMBL" id="CP076607">
    <property type="protein sequence ID" value="QWU15983.1"/>
    <property type="molecule type" value="Genomic_DNA"/>
</dbReference>
<dbReference type="Gene3D" id="1.10.3720.10">
    <property type="entry name" value="MetI-like"/>
    <property type="match status" value="1"/>
</dbReference>